<keyword evidence="1" id="KW-0472">Membrane</keyword>
<dbReference type="Proteomes" id="UP000678228">
    <property type="component" value="Unassembled WGS sequence"/>
</dbReference>
<proteinExistence type="predicted"/>
<dbReference type="EMBL" id="JAGKSQ010000004">
    <property type="protein sequence ID" value="MBP3951586.1"/>
    <property type="molecule type" value="Genomic_DNA"/>
</dbReference>
<gene>
    <name evidence="2" type="ORF">J7W16_10600</name>
</gene>
<sequence>MLKKYIGVILTVLGALILLSSVVVFEDYENNRVIRYSGGLMFLIGSLIISTKSQSGSDLTK</sequence>
<evidence type="ECO:0000256" key="1">
    <source>
        <dbReference type="SAM" id="Phobius"/>
    </source>
</evidence>
<evidence type="ECO:0000313" key="3">
    <source>
        <dbReference type="Proteomes" id="UP000678228"/>
    </source>
</evidence>
<keyword evidence="1" id="KW-1133">Transmembrane helix</keyword>
<feature type="transmembrane region" description="Helical" evidence="1">
    <location>
        <begin position="34"/>
        <end position="51"/>
    </location>
</feature>
<name>A0A940WSQ5_9BACI</name>
<keyword evidence="3" id="KW-1185">Reference proteome</keyword>
<comment type="caution">
    <text evidence="2">The sequence shown here is derived from an EMBL/GenBank/DDBJ whole genome shotgun (WGS) entry which is preliminary data.</text>
</comment>
<dbReference type="RefSeq" id="WP_210597290.1">
    <property type="nucleotide sequence ID" value="NZ_JAGKSQ010000004.1"/>
</dbReference>
<organism evidence="2 3">
    <name type="scientific">Halalkalibacter suaedae</name>
    <dbReference type="NCBI Taxonomy" id="2822140"/>
    <lineage>
        <taxon>Bacteria</taxon>
        <taxon>Bacillati</taxon>
        <taxon>Bacillota</taxon>
        <taxon>Bacilli</taxon>
        <taxon>Bacillales</taxon>
        <taxon>Bacillaceae</taxon>
        <taxon>Halalkalibacter</taxon>
    </lineage>
</organism>
<evidence type="ECO:0000313" key="2">
    <source>
        <dbReference type="EMBL" id="MBP3951586.1"/>
    </source>
</evidence>
<dbReference type="AlphaFoldDB" id="A0A940WSQ5"/>
<reference evidence="2" key="1">
    <citation type="submission" date="2021-03" db="EMBL/GenBank/DDBJ databases">
        <title>Bacillus suaedae sp. nov., isolated from Suaeda aralocaspica.</title>
        <authorList>
            <person name="Lei R.F.R."/>
        </authorList>
    </citation>
    <scope>NUCLEOTIDE SEQUENCE</scope>
    <source>
        <strain evidence="2">YZJH907-2</strain>
    </source>
</reference>
<protein>
    <submittedName>
        <fullName evidence="2">Uncharacterized protein</fullName>
    </submittedName>
</protein>
<accession>A0A940WSQ5</accession>
<keyword evidence="1" id="KW-0812">Transmembrane</keyword>